<keyword evidence="1" id="KW-0167">Capsid protein</keyword>
<evidence type="ECO:0000256" key="3">
    <source>
        <dbReference type="ARBA" id="ARBA00022844"/>
    </source>
</evidence>
<keyword evidence="2" id="KW-1048">Host nucleus</keyword>
<evidence type="ECO:0000313" key="5">
    <source>
        <dbReference type="Proteomes" id="UP000679767"/>
    </source>
</evidence>
<evidence type="ECO:0000256" key="1">
    <source>
        <dbReference type="ARBA" id="ARBA00022561"/>
    </source>
</evidence>
<keyword evidence="3" id="KW-0946">Virion</keyword>
<dbReference type="GO" id="GO:0003677">
    <property type="term" value="F:DNA binding"/>
    <property type="evidence" value="ECO:0007669"/>
    <property type="project" value="InterPro"/>
</dbReference>
<dbReference type="InterPro" id="IPR004999">
    <property type="entry name" value="Herpes_1"/>
</dbReference>
<dbReference type="GO" id="GO:0019069">
    <property type="term" value="P:viral capsid assembly"/>
    <property type="evidence" value="ECO:0007669"/>
    <property type="project" value="InterPro"/>
</dbReference>
<protein>
    <submittedName>
        <fullName evidence="4">Capsid assembly and DNA maturation protein-like protein</fullName>
    </submittedName>
</protein>
<dbReference type="Proteomes" id="UP000679767">
    <property type="component" value="Segment"/>
</dbReference>
<keyword evidence="5" id="KW-1185">Reference proteome</keyword>
<proteinExistence type="predicted"/>
<dbReference type="GeneID" id="65102715"/>
<organism evidence="4">
    <name type="scientific">Vombatid gammaherpesvirus 1</name>
    <dbReference type="NCBI Taxonomy" id="2052651"/>
    <lineage>
        <taxon>Viruses</taxon>
        <taxon>Duplodnaviria</taxon>
        <taxon>Heunggongvirae</taxon>
        <taxon>Peploviricota</taxon>
        <taxon>Herviviricetes</taxon>
        <taxon>Herpesvirales</taxon>
        <taxon>Orthoherpesviridae</taxon>
        <taxon>Gammaherpesvirinae</taxon>
        <taxon>Manticavirus</taxon>
        <taxon>Manticavirus vombatidgamma1</taxon>
    </lineage>
</organism>
<accession>A0A3S5HA10</accession>
<gene>
    <name evidence="4" type="primary">ORF62</name>
</gene>
<name>A0A3S5HA10_9GAMA</name>
<reference evidence="4" key="1">
    <citation type="submission" date="2017-11" db="EMBL/GenBank/DDBJ databases">
        <title>The distinct marsupial branch of gammaherpesviruses includes novel host-derived genes seldom found in other viruses.</title>
        <authorList>
            <person name="Vaz P.K."/>
        </authorList>
    </citation>
    <scope>NUCLEOTIDE SEQUENCE</scope>
    <source>
        <strain evidence="4">V3187/11</strain>
    </source>
</reference>
<dbReference type="EMBL" id="MG452721">
    <property type="protein sequence ID" value="AZB49161.1"/>
    <property type="molecule type" value="Genomic_DNA"/>
</dbReference>
<dbReference type="KEGG" id="vg:65102715"/>
<evidence type="ECO:0000313" key="4">
    <source>
        <dbReference type="EMBL" id="AZB49161.1"/>
    </source>
</evidence>
<evidence type="ECO:0000256" key="2">
    <source>
        <dbReference type="ARBA" id="ARBA00022562"/>
    </source>
</evidence>
<sequence>MKVKAMVDSESYTHMTSDILRLLPPQPHKYSINDKLGLYRATDNLASKSSTSLSIATIRASLVTIPYIQPQYSDFLVNCKILNDHEPVGSFLMRLIDEDDDRTLITFAGSPTFLSNLLHYEAETFPQLHRLSNIWYSDYISDESIETPLSKVREAIEGRYLHKLLHPLGLMVSNTQSTFMNKIRVITHGPALSQVPIKHVKLLLPQEMFTDLEQMFPIHTHSTLSTRNSTSKLYAVLIYTKTLAGTRAELKFLSTNRGAHETTSLIYQLYKQQIVSHISSLVDEDSINKIVFGAICYLGFAVSDRPADTETFTFKVTPVRYIAVHNFTVEPGDWRLLL</sequence>
<dbReference type="GO" id="GO:0019028">
    <property type="term" value="C:viral capsid"/>
    <property type="evidence" value="ECO:0007669"/>
    <property type="project" value="UniProtKB-KW"/>
</dbReference>
<dbReference type="RefSeq" id="YP_010087431.1">
    <property type="nucleotide sequence ID" value="NC_055554.1"/>
</dbReference>
<dbReference type="Pfam" id="PF03327">
    <property type="entry name" value="Herpes_VP19C"/>
    <property type="match status" value="1"/>
</dbReference>